<evidence type="ECO:0000256" key="9">
    <source>
        <dbReference type="ARBA" id="ARBA00023136"/>
    </source>
</evidence>
<protein>
    <recommendedName>
        <fullName evidence="12">GPI ethanolamine phosphate transferase 3, catalytic subunit</fullName>
    </recommendedName>
    <alternativeName>
        <fullName evidence="11">Phosphatidylinositol-glycan biosynthesis class O protein</fullName>
    </alternativeName>
</protein>
<keyword evidence="15" id="KW-1185">Reference proteome</keyword>
<evidence type="ECO:0000256" key="2">
    <source>
        <dbReference type="ARBA" id="ARBA00004687"/>
    </source>
</evidence>
<evidence type="ECO:0000256" key="5">
    <source>
        <dbReference type="ARBA" id="ARBA00022679"/>
    </source>
</evidence>
<reference evidence="14" key="1">
    <citation type="submission" date="2022-03" db="EMBL/GenBank/DDBJ databases">
        <authorList>
            <person name="Alioto T."/>
            <person name="Alioto T."/>
            <person name="Gomez Garrido J."/>
        </authorList>
    </citation>
    <scope>NUCLEOTIDE SEQUENCE</scope>
</reference>
<dbReference type="InterPro" id="IPR017850">
    <property type="entry name" value="Alkaline_phosphatase_core_sf"/>
</dbReference>
<feature type="transmembrane region" description="Helical" evidence="13">
    <location>
        <begin position="980"/>
        <end position="1010"/>
    </location>
</feature>
<evidence type="ECO:0000256" key="6">
    <source>
        <dbReference type="ARBA" id="ARBA00022692"/>
    </source>
</evidence>
<feature type="transmembrane region" description="Helical" evidence="13">
    <location>
        <begin position="549"/>
        <end position="567"/>
    </location>
</feature>
<dbReference type="PANTHER" id="PTHR23071:SF1">
    <property type="entry name" value="GPI ETHANOLAMINE PHOSPHATE TRANSFERASE 3"/>
    <property type="match status" value="1"/>
</dbReference>
<feature type="transmembrane region" description="Helical" evidence="13">
    <location>
        <begin position="487"/>
        <end position="507"/>
    </location>
</feature>
<feature type="transmembrane region" description="Helical" evidence="13">
    <location>
        <begin position="519"/>
        <end position="537"/>
    </location>
</feature>
<keyword evidence="8 13" id="KW-1133">Transmembrane helix</keyword>
<dbReference type="CDD" id="cd16023">
    <property type="entry name" value="GPI_EPT_3"/>
    <property type="match status" value="1"/>
</dbReference>
<feature type="transmembrane region" description="Helical" evidence="13">
    <location>
        <begin position="1097"/>
        <end position="1116"/>
    </location>
</feature>
<keyword evidence="10" id="KW-0325">Glycoprotein</keyword>
<evidence type="ECO:0000313" key="14">
    <source>
        <dbReference type="EMBL" id="CAH2296867.1"/>
    </source>
</evidence>
<keyword evidence="6 13" id="KW-0812">Transmembrane</keyword>
<feature type="transmembrane region" description="Helical" evidence="13">
    <location>
        <begin position="583"/>
        <end position="606"/>
    </location>
</feature>
<feature type="transmembrane region" description="Helical" evidence="13">
    <location>
        <begin position="869"/>
        <end position="893"/>
    </location>
</feature>
<dbReference type="InterPro" id="IPR037675">
    <property type="entry name" value="PIG-O_N"/>
</dbReference>
<name>A0AAD1SBW0_PELCU</name>
<evidence type="ECO:0000256" key="11">
    <source>
        <dbReference type="ARBA" id="ARBA00079084"/>
    </source>
</evidence>
<keyword evidence="7" id="KW-0256">Endoplasmic reticulum</keyword>
<organism evidence="14 15">
    <name type="scientific">Pelobates cultripes</name>
    <name type="common">Western spadefoot toad</name>
    <dbReference type="NCBI Taxonomy" id="61616"/>
    <lineage>
        <taxon>Eukaryota</taxon>
        <taxon>Metazoa</taxon>
        <taxon>Chordata</taxon>
        <taxon>Craniata</taxon>
        <taxon>Vertebrata</taxon>
        <taxon>Euteleostomi</taxon>
        <taxon>Amphibia</taxon>
        <taxon>Batrachia</taxon>
        <taxon>Anura</taxon>
        <taxon>Pelobatoidea</taxon>
        <taxon>Pelobatidae</taxon>
        <taxon>Pelobates</taxon>
    </lineage>
</organism>
<dbReference type="SUPFAM" id="SSF53649">
    <property type="entry name" value="Alkaline phosphatase-like"/>
    <property type="match status" value="1"/>
</dbReference>
<dbReference type="PANTHER" id="PTHR23071">
    <property type="entry name" value="PHOSPHATIDYLINOSITOL GLYCAN"/>
    <property type="match status" value="1"/>
</dbReference>
<dbReference type="InterPro" id="IPR039524">
    <property type="entry name" value="PIGO/GPI13"/>
</dbReference>
<keyword evidence="4" id="KW-0337">GPI-anchor biosynthesis</keyword>
<dbReference type="Proteomes" id="UP001295444">
    <property type="component" value="Chromosome 05"/>
</dbReference>
<gene>
    <name evidence="14" type="ORF">PECUL_23A027693</name>
</gene>
<accession>A0AAD1SBW0</accession>
<dbReference type="GO" id="GO:0051377">
    <property type="term" value="F:mannose-ethanolamine phosphotransferase activity"/>
    <property type="evidence" value="ECO:0007669"/>
    <property type="project" value="InterPro"/>
</dbReference>
<dbReference type="Gene3D" id="3.40.720.10">
    <property type="entry name" value="Alkaline Phosphatase, subunit A"/>
    <property type="match status" value="1"/>
</dbReference>
<keyword evidence="9 13" id="KW-0472">Membrane</keyword>
<feature type="transmembrane region" description="Helical" evidence="13">
    <location>
        <begin position="1051"/>
        <end position="1077"/>
    </location>
</feature>
<evidence type="ECO:0000256" key="13">
    <source>
        <dbReference type="SAM" id="Phobius"/>
    </source>
</evidence>
<feature type="transmembrane region" description="Helical" evidence="13">
    <location>
        <begin position="709"/>
        <end position="729"/>
    </location>
</feature>
<evidence type="ECO:0000256" key="7">
    <source>
        <dbReference type="ARBA" id="ARBA00022824"/>
    </source>
</evidence>
<evidence type="ECO:0000256" key="3">
    <source>
        <dbReference type="ARBA" id="ARBA00008695"/>
    </source>
</evidence>
<evidence type="ECO:0000256" key="10">
    <source>
        <dbReference type="ARBA" id="ARBA00023180"/>
    </source>
</evidence>
<evidence type="ECO:0000256" key="12">
    <source>
        <dbReference type="ARBA" id="ARBA00093602"/>
    </source>
</evidence>
<dbReference type="Pfam" id="PF01663">
    <property type="entry name" value="Phosphodiest"/>
    <property type="match status" value="1"/>
</dbReference>
<comment type="subcellular location">
    <subcellularLocation>
        <location evidence="1">Endoplasmic reticulum membrane</location>
        <topology evidence="1">Multi-pass membrane protein</topology>
    </subcellularLocation>
</comment>
<dbReference type="InterPro" id="IPR002591">
    <property type="entry name" value="Phosphodiest/P_Trfase"/>
</dbReference>
<evidence type="ECO:0000313" key="15">
    <source>
        <dbReference type="Proteomes" id="UP001295444"/>
    </source>
</evidence>
<dbReference type="EMBL" id="OW240916">
    <property type="protein sequence ID" value="CAH2296867.1"/>
    <property type="molecule type" value="Genomic_DNA"/>
</dbReference>
<feature type="transmembrane region" description="Helical" evidence="13">
    <location>
        <begin position="52"/>
        <end position="77"/>
    </location>
</feature>
<feature type="transmembrane region" description="Helical" evidence="13">
    <location>
        <begin position="899"/>
        <end position="917"/>
    </location>
</feature>
<evidence type="ECO:0000256" key="8">
    <source>
        <dbReference type="ARBA" id="ARBA00022989"/>
    </source>
</evidence>
<dbReference type="AlphaFoldDB" id="A0AAD1SBW0"/>
<evidence type="ECO:0000256" key="1">
    <source>
        <dbReference type="ARBA" id="ARBA00004477"/>
    </source>
</evidence>
<dbReference type="GO" id="GO:0005789">
    <property type="term" value="C:endoplasmic reticulum membrane"/>
    <property type="evidence" value="ECO:0007669"/>
    <property type="project" value="UniProtKB-SubCell"/>
</dbReference>
<comment type="similarity">
    <text evidence="3">Belongs to the PIGG/PIGN/PIGO family. PIGO subfamily.</text>
</comment>
<comment type="pathway">
    <text evidence="2">Glycolipid biosynthesis; glycosylphosphatidylinositol-anchor biosynthesis.</text>
</comment>
<proteinExistence type="inferred from homology"/>
<feature type="transmembrane region" description="Helical" evidence="13">
    <location>
        <begin position="741"/>
        <end position="762"/>
    </location>
</feature>
<feature type="transmembrane region" description="Helical" evidence="13">
    <location>
        <begin position="782"/>
        <end position="801"/>
    </location>
</feature>
<feature type="transmembrane region" description="Helical" evidence="13">
    <location>
        <begin position="929"/>
        <end position="946"/>
    </location>
</feature>
<evidence type="ECO:0000256" key="4">
    <source>
        <dbReference type="ARBA" id="ARBA00022502"/>
    </source>
</evidence>
<dbReference type="FunFam" id="3.40.720.10:FF:000041">
    <property type="entry name" value="GPI ethanolamine phosphate transferase 3"/>
    <property type="match status" value="1"/>
</dbReference>
<keyword evidence="5 14" id="KW-0808">Transferase</keyword>
<dbReference type="GO" id="GO:0006506">
    <property type="term" value="P:GPI anchor biosynthetic process"/>
    <property type="evidence" value="ECO:0007669"/>
    <property type="project" value="UniProtKB-KW"/>
</dbReference>
<sequence>MVYQSCQFYTHLLCSFHSSDGPRLQCRCLRLRTALSPTLAPHSQKRMKRLPVVLFLAWVSLLFYSSIWLFISGFLLMRIELNNQSSCAEPPSSAAYKGFQQQQDYCWFPHKFEKAVIVIIDALKHDFAKYDPANTNPKQFQNKLEIIHRLTQSHPKHARLYPFQADPPTTTMQRIKGMTTGSLPTFVDVGSNFASYAIQEDNLIHQLVHNGKKVVFMGDDTWDGLFPQKFHKSYFFPSFNVKDLHTVDDGILRHLYPTMDGDDWDIVIAHFLGVDHCGHKHGPDHPETAKKLAQMNDMLSSLIEHLDDQTLLVVAGDHGMTDTGDHGGDSEKEVNAALFLYSKTPLFGNELEKDPEAVPQVNLVPSLAFLLGIPIPYSNLGAIIEDLFYSTHTKASAYQINALQVDRFLHSYSLAAGDLPAEKLKHLKDLFSSVTEEYEHVISMWSQSSESESHLESQLLKLIHRYQQYLVQARAMCMESWARFHPVRMIAACSILSLCCLLCYLVGEAGPCLKVSYKHLLGYPIFWSLSAALVFGLELWTSIVDLDTASIFGLVSLASQLCFLYYFRKQSSRKNRPHSRSNFLLFSISSIMLFFRCCSLFSDSFVVAEGEVAPFLLISLLTMTVAKLHWDGRLTLLTLPSLGSESLKPSLSPSYKKECPRLLGLLAGLTFCARLSGIFHSCREETPNCQPSTFLTPLSSVQDPQIKNLSYIGCVVSLGIIVYLLRKWLQHYGNLNSSSPIVLYVRWAFPLITLGISCYWALSSGADDSLTRLHDLKKLALVVFPRVIYALAGLGLLLMICNPVTVYMKRTWDSEADNTVTTYCAAPGSEAELLHVIPQIYRKMQRNLKNRLQQGMEDKEEKKTAAVEAYGLGSVYSAAMVVTLTLLALILLMLHSERLTPSFFILLVEAIIILYIHSHVSNLYSAPNGLELFSVPWYAVTAWALAGTQGFYTTGHQPVFPAIHWNSAFVGFQDGHDNNIIPAILVAANTFSSHILFSAGSSLLLLWPFLCETPTIRRKKPKAEQREGKVEEDDTPMMEMRLRENPDKFSVGLLQLGAKFLFIQGVQLLSCVCAAMILRRHLMVWKVFAPKFLFEALGFTVSSIFLCLGIALVLRVDCAVSKWFKNLILHHPR</sequence>